<dbReference type="EMBL" id="WTFF01000153">
    <property type="protein sequence ID" value="MBW5484278.1"/>
    <property type="molecule type" value="Genomic_DNA"/>
</dbReference>
<evidence type="ECO:0000313" key="3">
    <source>
        <dbReference type="EMBL" id="MBW5484278.1"/>
    </source>
</evidence>
<accession>A0ABS6ZAM3</accession>
<proteinExistence type="predicted"/>
<reference evidence="3 4" key="1">
    <citation type="submission" date="2019-12" db="EMBL/GenBank/DDBJ databases">
        <title>Genome sequence of Streptomyces bambusae.</title>
        <authorList>
            <person name="Bansal K."/>
            <person name="Choksket S."/>
            <person name="Korpole S."/>
            <person name="Patil P.B."/>
        </authorList>
    </citation>
    <scope>NUCLEOTIDE SEQUENCE [LARGE SCALE GENOMIC DNA]</scope>
    <source>
        <strain evidence="3 4">SK60</strain>
    </source>
</reference>
<dbReference type="Proteomes" id="UP000812013">
    <property type="component" value="Unassembled WGS sequence"/>
</dbReference>
<dbReference type="Pfam" id="PF04738">
    <property type="entry name" value="Lant_dehydr_N"/>
    <property type="match status" value="1"/>
</dbReference>
<evidence type="ECO:0000256" key="1">
    <source>
        <dbReference type="SAM" id="MobiDB-lite"/>
    </source>
</evidence>
<name>A0ABS6ZAM3_9ACTN</name>
<dbReference type="RefSeq" id="WP_219668762.1">
    <property type="nucleotide sequence ID" value="NZ_WTFF01000153.1"/>
</dbReference>
<feature type="domain" description="Lantibiotic dehydratase N-terminal" evidence="2">
    <location>
        <begin position="158"/>
        <end position="520"/>
    </location>
</feature>
<keyword evidence="4" id="KW-1185">Reference proteome</keyword>
<comment type="caution">
    <text evidence="3">The sequence shown here is derived from an EMBL/GenBank/DDBJ whole genome shotgun (WGS) entry which is preliminary data.</text>
</comment>
<organism evidence="3 4">
    <name type="scientific">Streptomyces bambusae</name>
    <dbReference type="NCBI Taxonomy" id="1550616"/>
    <lineage>
        <taxon>Bacteria</taxon>
        <taxon>Bacillati</taxon>
        <taxon>Actinomycetota</taxon>
        <taxon>Actinomycetes</taxon>
        <taxon>Kitasatosporales</taxon>
        <taxon>Streptomycetaceae</taxon>
        <taxon>Streptomyces</taxon>
    </lineage>
</organism>
<gene>
    <name evidence="3" type="ORF">GPJ59_20935</name>
</gene>
<dbReference type="InterPro" id="IPR006827">
    <property type="entry name" value="Lant_deHydtase_N"/>
</dbReference>
<feature type="region of interest" description="Disordered" evidence="1">
    <location>
        <begin position="380"/>
        <end position="402"/>
    </location>
</feature>
<protein>
    <recommendedName>
        <fullName evidence="2">Lantibiotic dehydratase N-terminal domain-containing protein</fullName>
    </recommendedName>
</protein>
<evidence type="ECO:0000313" key="4">
    <source>
        <dbReference type="Proteomes" id="UP000812013"/>
    </source>
</evidence>
<sequence length="913" mass="96719">MPYSAAPAAARAHPGSASAPYRVRSAPYALARATVLRHPAQSPPGAEFRTTLAELTELERAEAQLLPGLCDALHAARDDHPRAFHHGVVLPLRRALHNGRPPRPALLERLGDLPRRIPALAAWLALRERRALLLAGADRLTGPALVAERAALSLLCREPALGRAVAMISGDLLDAVARAAAGADDRRARKEEPAVLRYALRASTRTSPLSWFTAVGWGRLHEGPARPAGWGEAGLHAVPFTSVVHPNRALVGALAAALLADPARRAAAPHRMTSTPSTGNGRAVYSRARQVFTGGRHLSTGEDEVALPATAPLRLLDELGGRPHTLAELAGVLNAALRTPAGPGAVAAYLDGLAEAGLLTPADPVHPQDPAPLPALSHWLNPPGTGAARSGEAGSGEAGSATAGEAAGLAARIDRIDADTRAFGALPAQRRPAALAGLAARWGALLTEAGHPLPEPVGARTDVLSEDVVAVRPLDLGGFLDAADHTALAELTALAEAFDLGHVMRRLARARFVARYGPGGVCHNPWEFGPEAVEAWEEAGLLTAQASSQASAPPGSPPADRTLAELTVLRRTLAETVRAEARRAPEAPEAVLPAGLLAGLGDRLPRRLRERPASYAHFVQRAGDLLCVNHVYGGWGRFTSRFLGAMAPEAARTVSAEIRRGLGPGARAAAVRPVGGFNANLHPLLVPDEIGPDRRWTSLAEADVDLVHDLPSDQLRLRLRATGELLDVLYGGFLAPVMLPGRLAPYLCDHPEGVVDLHPLVPAHTLDVPGGRVVRTPRLRHRHLVLHRRRWYLDAGAVARLRAALEEGRPVPAAAVTRWRALLGLPDQVFLRPAPPSADPGRFAEAFVAGLRRPKPQFVDLGNALHLRSLHKWLARHADGAVLEEALPAPGGRDRPSQTVELVVETYREGSPE</sequence>
<evidence type="ECO:0000259" key="2">
    <source>
        <dbReference type="Pfam" id="PF04738"/>
    </source>
</evidence>